<evidence type="ECO:0000256" key="1">
    <source>
        <dbReference type="ARBA" id="ARBA00022737"/>
    </source>
</evidence>
<feature type="transmembrane region" description="Helical" evidence="5">
    <location>
        <begin position="108"/>
        <end position="128"/>
    </location>
</feature>
<dbReference type="SUPFAM" id="SSF48452">
    <property type="entry name" value="TPR-like"/>
    <property type="match status" value="1"/>
</dbReference>
<feature type="region of interest" description="Disordered" evidence="4">
    <location>
        <begin position="36"/>
        <end position="87"/>
    </location>
</feature>
<evidence type="ECO:0000256" key="2">
    <source>
        <dbReference type="ARBA" id="ARBA00022803"/>
    </source>
</evidence>
<gene>
    <name evidence="6" type="ORF">HZA61_11045</name>
</gene>
<organism evidence="6 7">
    <name type="scientific">Eiseniibacteriota bacterium</name>
    <dbReference type="NCBI Taxonomy" id="2212470"/>
    <lineage>
        <taxon>Bacteria</taxon>
        <taxon>Candidatus Eiseniibacteriota</taxon>
    </lineage>
</organism>
<dbReference type="PROSITE" id="PS50005">
    <property type="entry name" value="TPR"/>
    <property type="match status" value="1"/>
</dbReference>
<feature type="compositionally biased region" description="Pro residues" evidence="4">
    <location>
        <begin position="62"/>
        <end position="75"/>
    </location>
</feature>
<keyword evidence="5" id="KW-0812">Transmembrane</keyword>
<dbReference type="Gene3D" id="1.25.40.10">
    <property type="entry name" value="Tetratricopeptide repeat domain"/>
    <property type="match status" value="1"/>
</dbReference>
<dbReference type="EMBL" id="JACRIW010000078">
    <property type="protein sequence ID" value="MBI5170016.1"/>
    <property type="molecule type" value="Genomic_DNA"/>
</dbReference>
<keyword evidence="5" id="KW-0472">Membrane</keyword>
<evidence type="ECO:0000256" key="5">
    <source>
        <dbReference type="SAM" id="Phobius"/>
    </source>
</evidence>
<reference evidence="6" key="1">
    <citation type="submission" date="2020-07" db="EMBL/GenBank/DDBJ databases">
        <title>Huge and variable diversity of episymbiotic CPR bacteria and DPANN archaea in groundwater ecosystems.</title>
        <authorList>
            <person name="He C.Y."/>
            <person name="Keren R."/>
            <person name="Whittaker M."/>
            <person name="Farag I.F."/>
            <person name="Doudna J."/>
            <person name="Cate J.H.D."/>
            <person name="Banfield J.F."/>
        </authorList>
    </citation>
    <scope>NUCLEOTIDE SEQUENCE</scope>
    <source>
        <strain evidence="6">NC_groundwater_1813_Pr3_B-0.1um_71_17</strain>
    </source>
</reference>
<dbReference type="Proteomes" id="UP000696931">
    <property type="component" value="Unassembled WGS sequence"/>
</dbReference>
<dbReference type="InterPro" id="IPR051685">
    <property type="entry name" value="Ycf3/AcsC/BcsC/TPR_MFPF"/>
</dbReference>
<dbReference type="InterPro" id="IPR011990">
    <property type="entry name" value="TPR-like_helical_dom_sf"/>
</dbReference>
<sequence length="293" mass="31160">MTPENKCPSCGRANVPDALECENCSYPLNLSAPPVAPAAPAAPAAGPMSSEPIEPASAPEPAAAPAPAPAAPRPADPSVRGVDPNIRRMRPVRPRAAQTAAEKLQFQLWLVLGGFAVLLVMYTAFQGFQKNNNAQPKIEGANEEMEHAATMARNELAKDSTNVNARIMLANILYDTANWSEAIIHYKSALRSDSTRVTTLVDLGVCYFNLGDPEDAIEKFQTALRHEPNHPVALFNMGVVRESQNKLDEALQWYAKAQGAGGPEGLQQSLAEAIQRTKAKQSGGGAPGGMGGR</sequence>
<keyword evidence="2 3" id="KW-0802">TPR repeat</keyword>
<evidence type="ECO:0000256" key="3">
    <source>
        <dbReference type="PROSITE-ProRule" id="PRU00339"/>
    </source>
</evidence>
<dbReference type="PROSITE" id="PS50293">
    <property type="entry name" value="TPR_REGION"/>
    <property type="match status" value="1"/>
</dbReference>
<evidence type="ECO:0000313" key="7">
    <source>
        <dbReference type="Proteomes" id="UP000696931"/>
    </source>
</evidence>
<dbReference type="SMART" id="SM00028">
    <property type="entry name" value="TPR"/>
    <property type="match status" value="3"/>
</dbReference>
<accession>A0A933SES6</accession>
<feature type="compositionally biased region" description="Low complexity" evidence="4">
    <location>
        <begin position="38"/>
        <end position="61"/>
    </location>
</feature>
<name>A0A933SES6_UNCEI</name>
<protein>
    <submittedName>
        <fullName evidence="6">Tetratricopeptide repeat protein</fullName>
    </submittedName>
</protein>
<dbReference type="InterPro" id="IPR019734">
    <property type="entry name" value="TPR_rpt"/>
</dbReference>
<keyword evidence="1" id="KW-0677">Repeat</keyword>
<evidence type="ECO:0000313" key="6">
    <source>
        <dbReference type="EMBL" id="MBI5170016.1"/>
    </source>
</evidence>
<evidence type="ECO:0000256" key="4">
    <source>
        <dbReference type="SAM" id="MobiDB-lite"/>
    </source>
</evidence>
<proteinExistence type="predicted"/>
<comment type="caution">
    <text evidence="6">The sequence shown here is derived from an EMBL/GenBank/DDBJ whole genome shotgun (WGS) entry which is preliminary data.</text>
</comment>
<dbReference type="PANTHER" id="PTHR44943">
    <property type="entry name" value="CELLULOSE SYNTHASE OPERON PROTEIN C"/>
    <property type="match status" value="1"/>
</dbReference>
<keyword evidence="5" id="KW-1133">Transmembrane helix</keyword>
<feature type="repeat" description="TPR" evidence="3">
    <location>
        <begin position="197"/>
        <end position="230"/>
    </location>
</feature>
<dbReference type="AlphaFoldDB" id="A0A933SES6"/>
<dbReference type="Pfam" id="PF13432">
    <property type="entry name" value="TPR_16"/>
    <property type="match status" value="1"/>
</dbReference>
<dbReference type="PANTHER" id="PTHR44943:SF8">
    <property type="entry name" value="TPR REPEAT-CONTAINING PROTEIN MJ0263"/>
    <property type="match status" value="1"/>
</dbReference>